<keyword evidence="7 8" id="KW-0472">Membrane</keyword>
<feature type="transmembrane region" description="Helical" evidence="8">
    <location>
        <begin position="95"/>
        <end position="116"/>
    </location>
</feature>
<evidence type="ECO:0000256" key="2">
    <source>
        <dbReference type="ARBA" id="ARBA00007935"/>
    </source>
</evidence>
<organism evidence="9 10">
    <name type="scientific">Lysinibacter cavernae</name>
    <dbReference type="NCBI Taxonomy" id="1640652"/>
    <lineage>
        <taxon>Bacteria</taxon>
        <taxon>Bacillati</taxon>
        <taxon>Actinomycetota</taxon>
        <taxon>Actinomycetes</taxon>
        <taxon>Micrococcales</taxon>
        <taxon>Microbacteriaceae</taxon>
        <taxon>Lysinibacter</taxon>
    </lineage>
</organism>
<evidence type="ECO:0000256" key="6">
    <source>
        <dbReference type="ARBA" id="ARBA00022989"/>
    </source>
</evidence>
<evidence type="ECO:0000256" key="3">
    <source>
        <dbReference type="ARBA" id="ARBA00022448"/>
    </source>
</evidence>
<dbReference type="CDD" id="cd06550">
    <property type="entry name" value="TM_ABC_iron-siderophores_like"/>
    <property type="match status" value="1"/>
</dbReference>
<evidence type="ECO:0000256" key="5">
    <source>
        <dbReference type="ARBA" id="ARBA00022692"/>
    </source>
</evidence>
<reference evidence="9 10" key="1">
    <citation type="submission" date="2020-02" db="EMBL/GenBank/DDBJ databases">
        <title>Sequencing the genomes of 1000 actinobacteria strains.</title>
        <authorList>
            <person name="Klenk H.-P."/>
        </authorList>
    </citation>
    <scope>NUCLEOTIDE SEQUENCE [LARGE SCALE GENOMIC DNA]</scope>
    <source>
        <strain evidence="9 10">DSM 27960</strain>
    </source>
</reference>
<dbReference type="AlphaFoldDB" id="A0A7X5TSY0"/>
<dbReference type="InterPro" id="IPR037294">
    <property type="entry name" value="ABC_BtuC-like"/>
</dbReference>
<gene>
    <name evidence="9" type="ORF">FHX76_000812</name>
</gene>
<evidence type="ECO:0000256" key="8">
    <source>
        <dbReference type="SAM" id="Phobius"/>
    </source>
</evidence>
<dbReference type="GO" id="GO:0033214">
    <property type="term" value="P:siderophore-iron import into cell"/>
    <property type="evidence" value="ECO:0007669"/>
    <property type="project" value="TreeGrafter"/>
</dbReference>
<keyword evidence="3" id="KW-0813">Transport</keyword>
<dbReference type="InterPro" id="IPR000522">
    <property type="entry name" value="ABC_transptr_permease_BtuC"/>
</dbReference>
<feature type="transmembrane region" description="Helical" evidence="8">
    <location>
        <begin position="153"/>
        <end position="178"/>
    </location>
</feature>
<feature type="transmembrane region" description="Helical" evidence="8">
    <location>
        <begin position="198"/>
        <end position="222"/>
    </location>
</feature>
<comment type="similarity">
    <text evidence="2">Belongs to the binding-protein-dependent transport system permease family. FecCD subfamily.</text>
</comment>
<dbReference type="EMBL" id="JAAMOX010000001">
    <property type="protein sequence ID" value="NIH52944.1"/>
    <property type="molecule type" value="Genomic_DNA"/>
</dbReference>
<evidence type="ECO:0000313" key="9">
    <source>
        <dbReference type="EMBL" id="NIH52944.1"/>
    </source>
</evidence>
<feature type="transmembrane region" description="Helical" evidence="8">
    <location>
        <begin position="122"/>
        <end position="141"/>
    </location>
</feature>
<proteinExistence type="inferred from homology"/>
<dbReference type="Proteomes" id="UP000541033">
    <property type="component" value="Unassembled WGS sequence"/>
</dbReference>
<name>A0A7X5TSY0_9MICO</name>
<keyword evidence="6 8" id="KW-1133">Transmembrane helix</keyword>
<keyword evidence="10" id="KW-1185">Reference proteome</keyword>
<dbReference type="GO" id="GO:0022857">
    <property type="term" value="F:transmembrane transporter activity"/>
    <property type="evidence" value="ECO:0007669"/>
    <property type="project" value="InterPro"/>
</dbReference>
<feature type="transmembrane region" description="Helical" evidence="8">
    <location>
        <begin position="283"/>
        <end position="301"/>
    </location>
</feature>
<keyword evidence="5 8" id="KW-0812">Transmembrane</keyword>
<dbReference type="PANTHER" id="PTHR30472:SF1">
    <property type="entry name" value="FE(3+) DICITRATE TRANSPORT SYSTEM PERMEASE PROTEIN FECC-RELATED"/>
    <property type="match status" value="1"/>
</dbReference>
<feature type="transmembrane region" description="Helical" evidence="8">
    <location>
        <begin position="242"/>
        <end position="271"/>
    </location>
</feature>
<evidence type="ECO:0000256" key="4">
    <source>
        <dbReference type="ARBA" id="ARBA00022475"/>
    </source>
</evidence>
<feature type="transmembrane region" description="Helical" evidence="8">
    <location>
        <begin position="12"/>
        <end position="33"/>
    </location>
</feature>
<dbReference type="FunFam" id="1.10.3470.10:FF:000001">
    <property type="entry name" value="Vitamin B12 ABC transporter permease BtuC"/>
    <property type="match status" value="1"/>
</dbReference>
<dbReference type="RefSeq" id="WP_167148158.1">
    <property type="nucleotide sequence ID" value="NZ_JAAMOX010000001.1"/>
</dbReference>
<accession>A0A7X5TSY0</accession>
<evidence type="ECO:0000313" key="10">
    <source>
        <dbReference type="Proteomes" id="UP000541033"/>
    </source>
</evidence>
<feature type="transmembrane region" description="Helical" evidence="8">
    <location>
        <begin position="63"/>
        <end position="83"/>
    </location>
</feature>
<evidence type="ECO:0000256" key="7">
    <source>
        <dbReference type="ARBA" id="ARBA00023136"/>
    </source>
</evidence>
<evidence type="ECO:0000256" key="1">
    <source>
        <dbReference type="ARBA" id="ARBA00004651"/>
    </source>
</evidence>
<dbReference type="Pfam" id="PF01032">
    <property type="entry name" value="FecCD"/>
    <property type="match status" value="1"/>
</dbReference>
<dbReference type="SUPFAM" id="SSF81345">
    <property type="entry name" value="ABC transporter involved in vitamin B12 uptake, BtuC"/>
    <property type="match status" value="1"/>
</dbReference>
<comment type="caution">
    <text evidence="9">The sequence shown here is derived from an EMBL/GenBank/DDBJ whole genome shotgun (WGS) entry which is preliminary data.</text>
</comment>
<dbReference type="GO" id="GO:0005886">
    <property type="term" value="C:plasma membrane"/>
    <property type="evidence" value="ECO:0007669"/>
    <property type="project" value="UniProtKB-SubCell"/>
</dbReference>
<feature type="transmembrane region" description="Helical" evidence="8">
    <location>
        <begin position="313"/>
        <end position="330"/>
    </location>
</feature>
<dbReference type="PANTHER" id="PTHR30472">
    <property type="entry name" value="FERRIC ENTEROBACTIN TRANSPORT SYSTEM PERMEASE PROTEIN"/>
    <property type="match status" value="1"/>
</dbReference>
<sequence length="337" mass="34821">MIVHNRTAKRWLWLILSCVVLVAAIALSLAIGARDVSLGTVADALIHPDPTNNDHRAILDLRVPRTVIGLLVGSALALAGTLMQGLTRNPLADPGLLGINAGASLCVLIAMSVFGITRPQGFIWFALAGAAIAAVIVYFVGSLGGTGTTPLKLALAGAALTAGLTSLITLILLTNSHAFDSFRFWSVGSLTGRDLNTALTLLPFLAVGAVLALITGRMLNVLSLGDDLARGLGQNVTVTRSIIAIAIVLLCGSATALAGPIVFVGLVIPHIVRPLSGPDHRWLLAYAIPLGAALLLIADVIGRIISRPGEIEAGLVVAFLGAPVMIALIQRKRLAAV</sequence>
<protein>
    <submittedName>
        <fullName evidence="9">Iron complex transport system permease protein</fullName>
    </submittedName>
</protein>
<comment type="subcellular location">
    <subcellularLocation>
        <location evidence="1">Cell membrane</location>
        <topology evidence="1">Multi-pass membrane protein</topology>
    </subcellularLocation>
</comment>
<keyword evidence="4" id="KW-1003">Cell membrane</keyword>
<dbReference type="Gene3D" id="1.10.3470.10">
    <property type="entry name" value="ABC transporter involved in vitamin B12 uptake, BtuC"/>
    <property type="match status" value="1"/>
</dbReference>